<proteinExistence type="predicted"/>
<protein>
    <submittedName>
        <fullName evidence="2">Uncharacterized protein</fullName>
    </submittedName>
</protein>
<organism evidence="2 3">
    <name type="scientific">Aerococcus urinaeequi</name>
    <dbReference type="NCBI Taxonomy" id="51665"/>
    <lineage>
        <taxon>Bacteria</taxon>
        <taxon>Bacillati</taxon>
        <taxon>Bacillota</taxon>
        <taxon>Bacilli</taxon>
        <taxon>Lactobacillales</taxon>
        <taxon>Aerococcaceae</taxon>
        <taxon>Aerococcus</taxon>
    </lineage>
</organism>
<keyword evidence="1" id="KW-0472">Membrane</keyword>
<feature type="transmembrane region" description="Helical" evidence="1">
    <location>
        <begin position="5"/>
        <end position="22"/>
    </location>
</feature>
<name>A0AA47IZL3_9LACT</name>
<feature type="transmembrane region" description="Helical" evidence="1">
    <location>
        <begin position="28"/>
        <end position="45"/>
    </location>
</feature>
<reference evidence="2" key="1">
    <citation type="submission" date="2022-12" db="EMBL/GenBank/DDBJ databases">
        <title>Whole genome sequence analysis of a duck derived balloon bacteium Aerococcus urinaeequi henan2020.</title>
        <authorList>
            <person name="Zhang H."/>
            <person name="Qiao H.X."/>
            <person name="Bian C.Z."/>
            <person name="Shu J.C."/>
        </authorList>
    </citation>
    <scope>NUCLEOTIDE SEQUENCE</scope>
    <source>
        <strain evidence="2">2020-HN-1</strain>
    </source>
</reference>
<gene>
    <name evidence="2" type="ORF">OZ415_06550</name>
</gene>
<accession>A0AA47IZL3</accession>
<evidence type="ECO:0000313" key="3">
    <source>
        <dbReference type="Proteomes" id="UP001164714"/>
    </source>
</evidence>
<feature type="transmembrane region" description="Helical" evidence="1">
    <location>
        <begin position="82"/>
        <end position="101"/>
    </location>
</feature>
<feature type="transmembrane region" description="Helical" evidence="1">
    <location>
        <begin position="57"/>
        <end position="76"/>
    </location>
</feature>
<dbReference type="AlphaFoldDB" id="A0AA47IZL3"/>
<dbReference type="Proteomes" id="UP001164714">
    <property type="component" value="Chromosome"/>
</dbReference>
<sequence length="106" mass="12309">MNKQLLWSLNLLGILGYVVLSIVLPWSLIVRVYLFILVCSFYYTIDQIGKLLNTRRGWIRGILLGLSIVLFSQTFWSENNQVAIYLMLFIIFCTVTYALFFKSEAS</sequence>
<keyword evidence="1" id="KW-1133">Transmembrane helix</keyword>
<dbReference type="EMBL" id="CP114063">
    <property type="protein sequence ID" value="WAT23919.1"/>
    <property type="molecule type" value="Genomic_DNA"/>
</dbReference>
<dbReference type="RefSeq" id="WP_059135051.1">
    <property type="nucleotide sequence ID" value="NZ_CP114063.1"/>
</dbReference>
<keyword evidence="1" id="KW-0812">Transmembrane</keyword>
<evidence type="ECO:0000256" key="1">
    <source>
        <dbReference type="SAM" id="Phobius"/>
    </source>
</evidence>
<evidence type="ECO:0000313" key="2">
    <source>
        <dbReference type="EMBL" id="WAT23919.1"/>
    </source>
</evidence>